<evidence type="ECO:0000259" key="2">
    <source>
        <dbReference type="SMART" id="SM00833"/>
    </source>
</evidence>
<organism evidence="3 4">
    <name type="scientific">Hydrogenovibrio crunogenus</name>
    <dbReference type="NCBI Taxonomy" id="39765"/>
    <lineage>
        <taxon>Bacteria</taxon>
        <taxon>Pseudomonadati</taxon>
        <taxon>Pseudomonadota</taxon>
        <taxon>Gammaproteobacteria</taxon>
        <taxon>Thiotrichales</taxon>
        <taxon>Piscirickettsiaceae</taxon>
        <taxon>Hydrogenovibrio</taxon>
    </lineage>
</organism>
<evidence type="ECO:0000313" key="4">
    <source>
        <dbReference type="Proteomes" id="UP000296201"/>
    </source>
</evidence>
<proteinExistence type="predicted"/>
<dbReference type="OrthoDB" id="9808822at2"/>
<dbReference type="GO" id="GO:0016787">
    <property type="term" value="F:hydrolase activity"/>
    <property type="evidence" value="ECO:0007669"/>
    <property type="project" value="UniProtKB-KW"/>
</dbReference>
<dbReference type="PANTHER" id="PTHR13748">
    <property type="entry name" value="COBW-RELATED"/>
    <property type="match status" value="1"/>
</dbReference>
<dbReference type="Pfam" id="PF02492">
    <property type="entry name" value="cobW"/>
    <property type="match status" value="1"/>
</dbReference>
<dbReference type="RefSeq" id="WP_135796496.1">
    <property type="nucleotide sequence ID" value="NZ_CP032096.1"/>
</dbReference>
<name>A0A4P7P1A8_9GAMM</name>
<dbReference type="InterPro" id="IPR011629">
    <property type="entry name" value="CobW-like_C"/>
</dbReference>
<evidence type="ECO:0000313" key="3">
    <source>
        <dbReference type="EMBL" id="QBZ83913.1"/>
    </source>
</evidence>
<keyword evidence="4" id="KW-1185">Reference proteome</keyword>
<dbReference type="CDD" id="cd03112">
    <property type="entry name" value="CobW-like"/>
    <property type="match status" value="1"/>
</dbReference>
<accession>A0A4P7P1A8</accession>
<dbReference type="Pfam" id="PF07683">
    <property type="entry name" value="CobW_C"/>
    <property type="match status" value="1"/>
</dbReference>
<dbReference type="EC" id="3.6.-.-" evidence="3"/>
<dbReference type="Gene3D" id="3.40.50.300">
    <property type="entry name" value="P-loop containing nucleotide triphosphate hydrolases"/>
    <property type="match status" value="1"/>
</dbReference>
<comment type="function">
    <text evidence="1">Zinc chaperone that directly transfers zinc cofactor to target proteins, thereby activating them. Zinc is transferred from the CXCC motif in the GTPase domain to the zinc binding site in target proteins in a process requiring GTP hydrolysis.</text>
</comment>
<keyword evidence="3" id="KW-0378">Hydrolase</keyword>
<sequence length="336" mass="37785">MEKTSKSIPVTLVTGLLGSGKTTTIHHLLEHKPAHETWGLLINEFGEIGIDAATLNLDSDVIEAVSGGCICCSAQMGYQQALQSLLKHPLDRILIEPTGLGHPAKIIDTLRAFQPQIHLAGIICLITPAQLTPKRWQKSAVMRDLIHLADTILLNKIDTASSEEIQQAKTLLQSVYPPKENILLTQFGDFAEKQPGLVDFKQTQAPFTLLEGLNEHTEQTQHTPIDYQSSLPHCLNIQVQIGVTSTIGWQFSPQVQFNRIRFKEFISQQPNLIRGKGILRTGNEWQLFNQIDDQITLEDIAWRQDSRLELIYQTDISDQLQHIETELQKALLIRDK</sequence>
<dbReference type="EMBL" id="CP032096">
    <property type="protein sequence ID" value="QBZ83913.1"/>
    <property type="molecule type" value="Genomic_DNA"/>
</dbReference>
<protein>
    <submittedName>
        <fullName evidence="3">Zinc-binding GTPase YeiR</fullName>
        <ecNumber evidence="3">3.6.-.-</ecNumber>
    </submittedName>
</protein>
<feature type="domain" description="CobW C-terminal" evidence="2">
    <location>
        <begin position="246"/>
        <end position="331"/>
    </location>
</feature>
<dbReference type="InterPro" id="IPR027417">
    <property type="entry name" value="P-loop_NTPase"/>
</dbReference>
<evidence type="ECO:0000256" key="1">
    <source>
        <dbReference type="ARBA" id="ARBA00045658"/>
    </source>
</evidence>
<dbReference type="SMART" id="SM00833">
    <property type="entry name" value="CobW_C"/>
    <property type="match status" value="1"/>
</dbReference>
<dbReference type="SUPFAM" id="SSF52540">
    <property type="entry name" value="P-loop containing nucleoside triphosphate hydrolases"/>
    <property type="match status" value="1"/>
</dbReference>
<dbReference type="PANTHER" id="PTHR13748:SF46">
    <property type="entry name" value="ZINC CHAPERONE YEIR"/>
    <property type="match status" value="1"/>
</dbReference>
<dbReference type="InterPro" id="IPR003495">
    <property type="entry name" value="CobW/HypB/UreG_nucleotide-bd"/>
</dbReference>
<dbReference type="GO" id="GO:0005737">
    <property type="term" value="C:cytoplasm"/>
    <property type="evidence" value="ECO:0007669"/>
    <property type="project" value="TreeGrafter"/>
</dbReference>
<dbReference type="Proteomes" id="UP000296201">
    <property type="component" value="Chromosome"/>
</dbReference>
<gene>
    <name evidence="3" type="primary">yeiR_2</name>
    <name evidence="3" type="ORF">GHNINEIG_01982</name>
</gene>
<dbReference type="AlphaFoldDB" id="A0A4P7P1A8"/>
<reference evidence="3 4" key="1">
    <citation type="submission" date="2018-08" db="EMBL/GenBank/DDBJ databases">
        <title>Horizontal acquisition of hydrogen conversion ability and other habitat adaptations in Hydrogenovibrio crunogenus strains.</title>
        <authorList>
            <person name="Gonnella G."/>
            <person name="Adam N."/>
            <person name="Perner M."/>
        </authorList>
    </citation>
    <scope>NUCLEOTIDE SEQUENCE [LARGE SCALE GENOMIC DNA]</scope>
    <source>
        <strain evidence="3 4">SP-41</strain>
    </source>
</reference>
<dbReference type="InterPro" id="IPR051316">
    <property type="entry name" value="Zinc-reg_GTPase_activator"/>
</dbReference>